<proteinExistence type="predicted"/>
<keyword evidence="3" id="KW-1185">Reference proteome</keyword>
<comment type="caution">
    <text evidence="2">The sequence shown here is derived from an EMBL/GenBank/DDBJ whole genome shotgun (WGS) entry which is preliminary data.</text>
</comment>
<protein>
    <submittedName>
        <fullName evidence="2">Uncharacterized protein</fullName>
    </submittedName>
</protein>
<feature type="region of interest" description="Disordered" evidence="1">
    <location>
        <begin position="142"/>
        <end position="166"/>
    </location>
</feature>
<name>A0A5N5KIA7_9ROSI</name>
<dbReference type="InterPro" id="IPR053273">
    <property type="entry name" value="CST_Regulator"/>
</dbReference>
<sequence length="419" mass="47205">MDLKGITWVGDIYQKFEARLLEVEEIMCEEAVKYVENQMQTVSDNVRKFYSDVMQDLSSPDPEDPANGAVSKLPVDLGADVGVHMKPDDGMKETCGKVDDMKQLIRDSKMTTDNGPDRLTVRERISVRRISRQHSRGILSNESNLGMHENSNCKNVSPKETSGITAPSNKHLIRHSTISKLPDQNLEASCDWNARLISPGSFEVTEHFSIEKSKNAIENAREHVLDVSFYKPSLDMSNITETGRHEGTASRPSCGNNVLLFFLTATGACLNNGLDSMIEFSANGNMQTKKFAYEEDCVSNSDEWGIDSDKEGALIEEDMEIIQQMHKARLEETCILMKGDELHNVHRKGENKPYKKKIRDVFRSRNRSVRKEYEQLAVQFSSDPKSNQEESKTSLMATLCIKEANTSASHPSESEWELV</sequence>
<dbReference type="PANTHER" id="PTHR34659">
    <property type="entry name" value="BNAA05G11610D PROTEIN"/>
    <property type="match status" value="1"/>
</dbReference>
<gene>
    <name evidence="2" type="ORF">DKX38_020067</name>
</gene>
<dbReference type="PANTHER" id="PTHR34659:SF8">
    <property type="entry name" value="(RAPE) HYPOTHETICAL PROTEIN"/>
    <property type="match status" value="1"/>
</dbReference>
<dbReference type="Proteomes" id="UP000326939">
    <property type="component" value="Chromosome 13"/>
</dbReference>
<dbReference type="AlphaFoldDB" id="A0A5N5KIA7"/>
<evidence type="ECO:0000313" key="3">
    <source>
        <dbReference type="Proteomes" id="UP000326939"/>
    </source>
</evidence>
<accession>A0A5N5KIA7</accession>
<dbReference type="GO" id="GO:0005776">
    <property type="term" value="C:autophagosome"/>
    <property type="evidence" value="ECO:0007669"/>
    <property type="project" value="TreeGrafter"/>
</dbReference>
<evidence type="ECO:0000313" key="2">
    <source>
        <dbReference type="EMBL" id="KAB5529986.1"/>
    </source>
</evidence>
<dbReference type="EMBL" id="VDCV01000013">
    <property type="protein sequence ID" value="KAB5529986.1"/>
    <property type="molecule type" value="Genomic_DNA"/>
</dbReference>
<organism evidence="2 3">
    <name type="scientific">Salix brachista</name>
    <dbReference type="NCBI Taxonomy" id="2182728"/>
    <lineage>
        <taxon>Eukaryota</taxon>
        <taxon>Viridiplantae</taxon>
        <taxon>Streptophyta</taxon>
        <taxon>Embryophyta</taxon>
        <taxon>Tracheophyta</taxon>
        <taxon>Spermatophyta</taxon>
        <taxon>Magnoliopsida</taxon>
        <taxon>eudicotyledons</taxon>
        <taxon>Gunneridae</taxon>
        <taxon>Pentapetalae</taxon>
        <taxon>rosids</taxon>
        <taxon>fabids</taxon>
        <taxon>Malpighiales</taxon>
        <taxon>Salicaceae</taxon>
        <taxon>Saliceae</taxon>
        <taxon>Salix</taxon>
    </lineage>
</organism>
<reference evidence="3" key="1">
    <citation type="journal article" date="2019" name="Gigascience">
        <title>De novo genome assembly of the endangered Acer yangbiense, a plant species with extremely small populations endemic to Yunnan Province, China.</title>
        <authorList>
            <person name="Yang J."/>
            <person name="Wariss H.M."/>
            <person name="Tao L."/>
            <person name="Zhang R."/>
            <person name="Yun Q."/>
            <person name="Hollingsworth P."/>
            <person name="Dao Z."/>
            <person name="Luo G."/>
            <person name="Guo H."/>
            <person name="Ma Y."/>
            <person name="Sun W."/>
        </authorList>
    </citation>
    <scope>NUCLEOTIDE SEQUENCE [LARGE SCALE GENOMIC DNA]</scope>
    <source>
        <strain evidence="3">cv. br00</strain>
    </source>
</reference>
<evidence type="ECO:0000256" key="1">
    <source>
        <dbReference type="SAM" id="MobiDB-lite"/>
    </source>
</evidence>
<dbReference type="GO" id="GO:0061908">
    <property type="term" value="C:phagophore"/>
    <property type="evidence" value="ECO:0007669"/>
    <property type="project" value="TreeGrafter"/>
</dbReference>
<dbReference type="GO" id="GO:0006950">
    <property type="term" value="P:response to stress"/>
    <property type="evidence" value="ECO:0007669"/>
    <property type="project" value="TreeGrafter"/>
</dbReference>